<dbReference type="AlphaFoldDB" id="A0A845KMT4"/>
<dbReference type="InterPro" id="IPR014001">
    <property type="entry name" value="Helicase_ATP-bd"/>
</dbReference>
<feature type="domain" description="Helicase ATP-binding" evidence="1">
    <location>
        <begin position="146"/>
        <end position="311"/>
    </location>
</feature>
<dbReference type="Gene3D" id="3.40.50.300">
    <property type="entry name" value="P-loop containing nucleotide triphosphate hydrolases"/>
    <property type="match status" value="1"/>
</dbReference>
<organism evidence="2 3">
    <name type="scientific">Dorea longicatena</name>
    <dbReference type="NCBI Taxonomy" id="88431"/>
    <lineage>
        <taxon>Bacteria</taxon>
        <taxon>Bacillati</taxon>
        <taxon>Bacillota</taxon>
        <taxon>Clostridia</taxon>
        <taxon>Lachnospirales</taxon>
        <taxon>Lachnospiraceae</taxon>
        <taxon>Dorea</taxon>
    </lineage>
</organism>
<sequence>MFKIIEGDFKNNKYSNEEYLDNWPMLYILENGKKAYIGESNHVKTRMTQHTTNEEKRIFNKVHFIYSRLFNQSVTFDYESKLIQYIVADELFQVTNKNSGIADKQYYEKGKYDKKFELLWRKLQKEKLVKHSLEEIENSDLFKYSPYKELNDSQRKAVEDILAQIESGNVNRVVVNGMPGSGKTIVAVYLMKYLADSEEFAGKKIGFVVPQTSLRKTMKFIFRSIYGLTPSQVLSPSDITKKKYDILLVDEAHRLHQYKNISYRGAFKKSCERLGMTTDADELDWILEQSKCAVLFYDYNQVVGPSGIDYERFEEKMRNPYKKHTISYFTLATQMRVQGGNDYIAFIKDLLAGSADRKYHSKKYDLKLYSDFSKFEKDMYAKEEEAGLSRMVAGYAWPWISKNDRSKKDIEIQGVKRKWNHCTEGWVHTGEAIDEVGCIHSIQGYDLNYAFVILGNDIGNDKATGQIIIRPECYFDKNGKITASYEELKEYITNVYYVLMTRGIKGTYLYVCDDELREYFGKYIEEEN</sequence>
<dbReference type="RefSeq" id="WP_161159161.1">
    <property type="nucleotide sequence ID" value="NZ_WWSB01000008.1"/>
</dbReference>
<comment type="caution">
    <text evidence="2">The sequence shown here is derived from an EMBL/GenBank/DDBJ whole genome shotgun (WGS) entry which is preliminary data.</text>
</comment>
<evidence type="ECO:0000259" key="1">
    <source>
        <dbReference type="SMART" id="SM00487"/>
    </source>
</evidence>
<proteinExistence type="predicted"/>
<dbReference type="Pfam" id="PF09848">
    <property type="entry name" value="SLFN-g3_helicase"/>
    <property type="match status" value="1"/>
</dbReference>
<dbReference type="InterPro" id="IPR000305">
    <property type="entry name" value="GIY-YIG_endonuc"/>
</dbReference>
<dbReference type="SMART" id="SM00487">
    <property type="entry name" value="DEXDc"/>
    <property type="match status" value="1"/>
</dbReference>
<name>A0A845KMT4_9FIRM</name>
<dbReference type="Proteomes" id="UP000446719">
    <property type="component" value="Unassembled WGS sequence"/>
</dbReference>
<protein>
    <submittedName>
        <fullName evidence="2">DUF2075 domain-containing protein</fullName>
    </submittedName>
</protein>
<accession>A0A845KMT4</accession>
<dbReference type="Pfam" id="PF01541">
    <property type="entry name" value="GIY-YIG"/>
    <property type="match status" value="1"/>
</dbReference>
<reference evidence="2 3" key="1">
    <citation type="journal article" date="2019" name="Nat. Med.">
        <title>A library of human gut bacterial isolates paired with longitudinal multiomics data enables mechanistic microbiome research.</title>
        <authorList>
            <person name="Poyet M."/>
            <person name="Groussin M."/>
            <person name="Gibbons S.M."/>
            <person name="Avila-Pacheco J."/>
            <person name="Jiang X."/>
            <person name="Kearney S.M."/>
            <person name="Perrotta A.R."/>
            <person name="Berdy B."/>
            <person name="Zhao S."/>
            <person name="Lieberman T.D."/>
            <person name="Swanson P.K."/>
            <person name="Smith M."/>
            <person name="Roesemann S."/>
            <person name="Alexander J.E."/>
            <person name="Rich S.A."/>
            <person name="Livny J."/>
            <person name="Vlamakis H."/>
            <person name="Clish C."/>
            <person name="Bullock K."/>
            <person name="Deik A."/>
            <person name="Scott J."/>
            <person name="Pierce K.A."/>
            <person name="Xavier R.J."/>
            <person name="Alm E.J."/>
        </authorList>
    </citation>
    <scope>NUCLEOTIDE SEQUENCE [LARGE SCALE GENOMIC DNA]</scope>
    <source>
        <strain evidence="2 3">BIOML-A7</strain>
    </source>
</reference>
<evidence type="ECO:0000313" key="3">
    <source>
        <dbReference type="Proteomes" id="UP000446719"/>
    </source>
</evidence>
<dbReference type="InterPro" id="IPR027417">
    <property type="entry name" value="P-loop_NTPase"/>
</dbReference>
<evidence type="ECO:0000313" key="2">
    <source>
        <dbReference type="EMBL" id="MZK18046.1"/>
    </source>
</evidence>
<dbReference type="CDD" id="cd10439">
    <property type="entry name" value="GIY-YIG_COG3410"/>
    <property type="match status" value="1"/>
</dbReference>
<gene>
    <name evidence="2" type="ORF">GT565_07975</name>
</gene>
<dbReference type="InterPro" id="IPR018647">
    <property type="entry name" value="SLFN_3-like_DNA/RNA_helicase"/>
</dbReference>
<dbReference type="SUPFAM" id="SSF52540">
    <property type="entry name" value="P-loop containing nucleoside triphosphate hydrolases"/>
    <property type="match status" value="1"/>
</dbReference>
<dbReference type="EMBL" id="WWSB01000008">
    <property type="protein sequence ID" value="MZK18046.1"/>
    <property type="molecule type" value="Genomic_DNA"/>
</dbReference>